<dbReference type="EMBL" id="PEVY01000064">
    <property type="protein sequence ID" value="PIU75015.1"/>
    <property type="molecule type" value="Genomic_DNA"/>
</dbReference>
<gene>
    <name evidence="1" type="ORF">COS76_03045</name>
</gene>
<accession>A0A2M7AWK0</accession>
<dbReference type="AlphaFoldDB" id="A0A2M7AWK0"/>
<dbReference type="PANTHER" id="PTHR37560:SF1">
    <property type="entry name" value="UPF0210 PROTEIN MJ1665"/>
    <property type="match status" value="1"/>
</dbReference>
<sequence>MFLKYSVEEIFETAKMLSTENFDIRTVTLGINLLPCVSDDFEKLCDLVEKKILNTAKDLINKTNKIEEKYGVPIINKRITVTPVSLVLGSSFINNSKTDQEKCVKFAKLLDGIAKKLKVDFIGGFGGFAEKGLTYADQVIIESLPEVLAQTERVCSFYSLASSKAGINMRAVAKFGLIIHKISKKTKQGVGCAKLVLFANAVSDNPFMAGGFHGHSEADAVINIGISGPGVVRKMIEKNPKDLTLDRLANLIKQVAFKITRAGELIGREVAKELGVKFGIIDVSLAPTIKVGDSVAQILEAMGLEMVGTHGTTAALYLLTDAVKKGGVMASQSIGGLSGAFIPVSEDINMVKSAKEKVLNIDKLEAMTSVCSVGLDMIAIPGETKTTTISGIIADEMAIGVANHKTTGVRLVPVPGKKTGEYVKWGGLLGETVIMSVHHESSDEFIWRKGQIPPPITSFRN</sequence>
<dbReference type="SUPFAM" id="SSF51998">
    <property type="entry name" value="PFL-like glycyl radical enzymes"/>
    <property type="match status" value="1"/>
</dbReference>
<protein>
    <submittedName>
        <fullName evidence="1">Uncharacterized protein</fullName>
    </submittedName>
</protein>
<organism evidence="1 2">
    <name type="scientific">Candidatus Portnoybacteria bacterium CG06_land_8_20_14_3_00_39_12</name>
    <dbReference type="NCBI Taxonomy" id="1974809"/>
    <lineage>
        <taxon>Bacteria</taxon>
        <taxon>Candidatus Portnoyibacteriota</taxon>
    </lineage>
</organism>
<dbReference type="NCBIfam" id="NF003700">
    <property type="entry name" value="PRK05313.1"/>
    <property type="match status" value="1"/>
</dbReference>
<dbReference type="Proteomes" id="UP000228775">
    <property type="component" value="Unassembled WGS sequence"/>
</dbReference>
<name>A0A2M7AWK0_9BACT</name>
<dbReference type="CDD" id="cd08025">
    <property type="entry name" value="RNR_PFL_like_DUF711"/>
    <property type="match status" value="1"/>
</dbReference>
<proteinExistence type="predicted"/>
<dbReference type="PANTHER" id="PTHR37560">
    <property type="entry name" value="UPF0210 PROTEIN SPR0218"/>
    <property type="match status" value="1"/>
</dbReference>
<evidence type="ECO:0000313" key="2">
    <source>
        <dbReference type="Proteomes" id="UP000228775"/>
    </source>
</evidence>
<reference evidence="2" key="1">
    <citation type="submission" date="2017-09" db="EMBL/GenBank/DDBJ databases">
        <title>Depth-based differentiation of microbial function through sediment-hosted aquifers and enrichment of novel symbionts in the deep terrestrial subsurface.</title>
        <authorList>
            <person name="Probst A.J."/>
            <person name="Ladd B."/>
            <person name="Jarett J.K."/>
            <person name="Geller-Mcgrath D.E."/>
            <person name="Sieber C.M.K."/>
            <person name="Emerson J.B."/>
            <person name="Anantharaman K."/>
            <person name="Thomas B.C."/>
            <person name="Malmstrom R."/>
            <person name="Stieglmeier M."/>
            <person name="Klingl A."/>
            <person name="Woyke T."/>
            <person name="Ryan C.M."/>
            <person name="Banfield J.F."/>
        </authorList>
    </citation>
    <scope>NUCLEOTIDE SEQUENCE [LARGE SCALE GENOMIC DNA]</scope>
</reference>
<dbReference type="InterPro" id="IPR007841">
    <property type="entry name" value="UPF0210"/>
</dbReference>
<dbReference type="Pfam" id="PF05167">
    <property type="entry name" value="DUF711"/>
    <property type="match status" value="1"/>
</dbReference>
<evidence type="ECO:0000313" key="1">
    <source>
        <dbReference type="EMBL" id="PIU75015.1"/>
    </source>
</evidence>
<comment type="caution">
    <text evidence="1">The sequence shown here is derived from an EMBL/GenBank/DDBJ whole genome shotgun (WGS) entry which is preliminary data.</text>
</comment>
<dbReference type="Gene3D" id="3.20.70.20">
    <property type="match status" value="1"/>
</dbReference>